<dbReference type="Gene3D" id="3.40.50.150">
    <property type="entry name" value="Vaccinia Virus protein VP39"/>
    <property type="match status" value="1"/>
</dbReference>
<feature type="domain" description="Methyltransferase FkbM" evidence="1">
    <location>
        <begin position="19"/>
        <end position="206"/>
    </location>
</feature>
<organism evidence="2">
    <name type="scientific">viral metagenome</name>
    <dbReference type="NCBI Taxonomy" id="1070528"/>
    <lineage>
        <taxon>unclassified sequences</taxon>
        <taxon>metagenomes</taxon>
        <taxon>organismal metagenomes</taxon>
    </lineage>
</organism>
<reference evidence="2" key="1">
    <citation type="journal article" date="2020" name="Nature">
        <title>Giant virus diversity and host interactions through global metagenomics.</title>
        <authorList>
            <person name="Schulz F."/>
            <person name="Roux S."/>
            <person name="Paez-Espino D."/>
            <person name="Jungbluth S."/>
            <person name="Walsh D.A."/>
            <person name="Denef V.J."/>
            <person name="McMahon K.D."/>
            <person name="Konstantinidis K.T."/>
            <person name="Eloe-Fadrosh E.A."/>
            <person name="Kyrpides N.C."/>
            <person name="Woyke T."/>
        </authorList>
    </citation>
    <scope>NUCLEOTIDE SEQUENCE</scope>
    <source>
        <strain evidence="2">GVMAG-M-3300025860-20</strain>
    </source>
</reference>
<evidence type="ECO:0000313" key="2">
    <source>
        <dbReference type="EMBL" id="QHU00658.1"/>
    </source>
</evidence>
<dbReference type="Pfam" id="PF05050">
    <property type="entry name" value="Methyltransf_21"/>
    <property type="match status" value="1"/>
</dbReference>
<name>A0A6C0J9J0_9ZZZZ</name>
<protein>
    <recommendedName>
        <fullName evidence="1">Methyltransferase FkbM domain-containing protein</fullName>
    </recommendedName>
</protein>
<dbReference type="InterPro" id="IPR029063">
    <property type="entry name" value="SAM-dependent_MTases_sf"/>
</dbReference>
<evidence type="ECO:0000259" key="1">
    <source>
        <dbReference type="Pfam" id="PF05050"/>
    </source>
</evidence>
<dbReference type="PANTHER" id="PTHR36973">
    <property type="entry name" value="SLL1456 PROTEIN-RELATED"/>
    <property type="match status" value="1"/>
</dbReference>
<dbReference type="InterPro" id="IPR006342">
    <property type="entry name" value="FkbM_mtfrase"/>
</dbReference>
<dbReference type="InterPro" id="IPR053188">
    <property type="entry name" value="FkbM_Methyltransferase"/>
</dbReference>
<accession>A0A6C0J9J0</accession>
<dbReference type="EMBL" id="MN740328">
    <property type="protein sequence ID" value="QHU00658.1"/>
    <property type="molecule type" value="Genomic_DNA"/>
</dbReference>
<sequence>MSYNYFFKYIKSDVETIFEIGANDGKDSNKIYNFFKPTNYHLFEPKIESIKQIKENTVGNNIVIVNKAVYDTQKKLDFYICKSNPGASSILGKVNKSYIDKCIADGWPNTSTEREYWYNTYTEDVDWTLTQVDAIRLDNYCKDNNIKNIDLICMDVEGVGLKVLKSLGDMISNVKFIISECDFTQTRNNNDTFLDINNYLTNKGFIVIENKFQVKDMLSDCLWENTNYSL</sequence>
<dbReference type="AlphaFoldDB" id="A0A6C0J9J0"/>
<dbReference type="GO" id="GO:0008171">
    <property type="term" value="F:O-methyltransferase activity"/>
    <property type="evidence" value="ECO:0007669"/>
    <property type="project" value="TreeGrafter"/>
</dbReference>
<dbReference type="PANTHER" id="PTHR36973:SF4">
    <property type="entry name" value="NODULATION PROTEIN"/>
    <property type="match status" value="1"/>
</dbReference>
<dbReference type="NCBIfam" id="TIGR01444">
    <property type="entry name" value="fkbM_fam"/>
    <property type="match status" value="1"/>
</dbReference>
<proteinExistence type="predicted"/>
<dbReference type="SUPFAM" id="SSF53335">
    <property type="entry name" value="S-adenosyl-L-methionine-dependent methyltransferases"/>
    <property type="match status" value="1"/>
</dbReference>